<comment type="caution">
    <text evidence="1">The sequence shown here is derived from an EMBL/GenBank/DDBJ whole genome shotgun (WGS) entry which is preliminary data.</text>
</comment>
<gene>
    <name evidence="1" type="ORF">TIFTF001_013934</name>
</gene>
<protein>
    <submittedName>
        <fullName evidence="1">Uncharacterized protein</fullName>
    </submittedName>
</protein>
<dbReference type="EMBL" id="BTGU01000019">
    <property type="protein sequence ID" value="GMN44739.1"/>
    <property type="molecule type" value="Genomic_DNA"/>
</dbReference>
<evidence type="ECO:0000313" key="1">
    <source>
        <dbReference type="EMBL" id="GMN44739.1"/>
    </source>
</evidence>
<sequence length="70" mass="7621">MLTVGEESAGEVEDVVAGEGDKFNDVMINLSNHGFLRLRARDLDIVATVMQRRPTVLFGRTVGASSDRLS</sequence>
<organism evidence="1 2">
    <name type="scientific">Ficus carica</name>
    <name type="common">Common fig</name>
    <dbReference type="NCBI Taxonomy" id="3494"/>
    <lineage>
        <taxon>Eukaryota</taxon>
        <taxon>Viridiplantae</taxon>
        <taxon>Streptophyta</taxon>
        <taxon>Embryophyta</taxon>
        <taxon>Tracheophyta</taxon>
        <taxon>Spermatophyta</taxon>
        <taxon>Magnoliopsida</taxon>
        <taxon>eudicotyledons</taxon>
        <taxon>Gunneridae</taxon>
        <taxon>Pentapetalae</taxon>
        <taxon>rosids</taxon>
        <taxon>fabids</taxon>
        <taxon>Rosales</taxon>
        <taxon>Moraceae</taxon>
        <taxon>Ficeae</taxon>
        <taxon>Ficus</taxon>
    </lineage>
</organism>
<name>A0AA88DIC8_FICCA</name>
<dbReference type="Proteomes" id="UP001187192">
    <property type="component" value="Unassembled WGS sequence"/>
</dbReference>
<reference evidence="1" key="1">
    <citation type="submission" date="2023-07" db="EMBL/GenBank/DDBJ databases">
        <title>draft genome sequence of fig (Ficus carica).</title>
        <authorList>
            <person name="Takahashi T."/>
            <person name="Nishimura K."/>
        </authorList>
    </citation>
    <scope>NUCLEOTIDE SEQUENCE</scope>
</reference>
<dbReference type="AlphaFoldDB" id="A0AA88DIC8"/>
<evidence type="ECO:0000313" key="2">
    <source>
        <dbReference type="Proteomes" id="UP001187192"/>
    </source>
</evidence>
<keyword evidence="2" id="KW-1185">Reference proteome</keyword>
<proteinExistence type="predicted"/>
<accession>A0AA88DIC8</accession>